<dbReference type="Proteomes" id="UP000735302">
    <property type="component" value="Unassembled WGS sequence"/>
</dbReference>
<feature type="region of interest" description="Disordered" evidence="2">
    <location>
        <begin position="148"/>
        <end position="182"/>
    </location>
</feature>
<evidence type="ECO:0000256" key="1">
    <source>
        <dbReference type="SAM" id="Coils"/>
    </source>
</evidence>
<comment type="caution">
    <text evidence="4">The sequence shown here is derived from an EMBL/GenBank/DDBJ whole genome shotgun (WGS) entry which is preliminary data.</text>
</comment>
<feature type="signal peptide" evidence="3">
    <location>
        <begin position="1"/>
        <end position="20"/>
    </location>
</feature>
<evidence type="ECO:0000256" key="2">
    <source>
        <dbReference type="SAM" id="MobiDB-lite"/>
    </source>
</evidence>
<reference evidence="4 5" key="1">
    <citation type="journal article" date="2021" name="Elife">
        <title>Chloroplast acquisition without the gene transfer in kleptoplastic sea slugs, Plakobranchus ocellatus.</title>
        <authorList>
            <person name="Maeda T."/>
            <person name="Takahashi S."/>
            <person name="Yoshida T."/>
            <person name="Shimamura S."/>
            <person name="Takaki Y."/>
            <person name="Nagai Y."/>
            <person name="Toyoda A."/>
            <person name="Suzuki Y."/>
            <person name="Arimoto A."/>
            <person name="Ishii H."/>
            <person name="Satoh N."/>
            <person name="Nishiyama T."/>
            <person name="Hasebe M."/>
            <person name="Maruyama T."/>
            <person name="Minagawa J."/>
            <person name="Obokata J."/>
            <person name="Shigenobu S."/>
        </authorList>
    </citation>
    <scope>NUCLEOTIDE SEQUENCE [LARGE SCALE GENOMIC DNA]</scope>
</reference>
<feature type="compositionally biased region" description="Low complexity" evidence="2">
    <location>
        <begin position="152"/>
        <end position="166"/>
    </location>
</feature>
<feature type="chain" id="PRO_5043674488" evidence="3">
    <location>
        <begin position="21"/>
        <end position="291"/>
    </location>
</feature>
<organism evidence="4 5">
    <name type="scientific">Plakobranchus ocellatus</name>
    <dbReference type="NCBI Taxonomy" id="259542"/>
    <lineage>
        <taxon>Eukaryota</taxon>
        <taxon>Metazoa</taxon>
        <taxon>Spiralia</taxon>
        <taxon>Lophotrochozoa</taxon>
        <taxon>Mollusca</taxon>
        <taxon>Gastropoda</taxon>
        <taxon>Heterobranchia</taxon>
        <taxon>Euthyneura</taxon>
        <taxon>Panpulmonata</taxon>
        <taxon>Sacoglossa</taxon>
        <taxon>Placobranchoidea</taxon>
        <taxon>Plakobranchidae</taxon>
        <taxon>Plakobranchus</taxon>
    </lineage>
</organism>
<proteinExistence type="predicted"/>
<keyword evidence="1" id="KW-0175">Coiled coil</keyword>
<protein>
    <submittedName>
        <fullName evidence="4">Uncharacterized protein</fullName>
    </submittedName>
</protein>
<sequence length="291" mass="31855">MGNGGIVIIWLVVVARLCQTQGIVCLIWEWVKGFELADLDLCRAMAYSLSSPRGQPEGAAAAAALAVAGQNAGQNSQSHVDGADLFDLQHKVKSLEAKLQEKAEELRQQAASLHEHHRDKMAALRARHQGEITTLQAEVAALEQRLADARDGTSGSQHSGSTSGSTNLPEAERLPALPEDDTLKARLDTALRDKKKAEDARIHLESTLEELQREVEDLQAKNEALESSVGKVEELSAGLTESESARHSLEQELTQVRAELVRTKHRLLDQLDANHVAILSFFLFLFFSKST</sequence>
<gene>
    <name evidence="4" type="ORF">PoB_006206200</name>
</gene>
<keyword evidence="5" id="KW-1185">Reference proteome</keyword>
<feature type="coiled-coil region" evidence="1">
    <location>
        <begin position="194"/>
        <end position="266"/>
    </location>
</feature>
<evidence type="ECO:0000313" key="5">
    <source>
        <dbReference type="Proteomes" id="UP000735302"/>
    </source>
</evidence>
<evidence type="ECO:0000313" key="4">
    <source>
        <dbReference type="EMBL" id="GFO35557.1"/>
    </source>
</evidence>
<accession>A0AAV4CUG6</accession>
<evidence type="ECO:0000256" key="3">
    <source>
        <dbReference type="SAM" id="SignalP"/>
    </source>
</evidence>
<dbReference type="Gene3D" id="1.10.287.1490">
    <property type="match status" value="1"/>
</dbReference>
<dbReference type="EMBL" id="BLXT01006999">
    <property type="protein sequence ID" value="GFO35557.1"/>
    <property type="molecule type" value="Genomic_DNA"/>
</dbReference>
<keyword evidence="3" id="KW-0732">Signal</keyword>
<dbReference type="AlphaFoldDB" id="A0AAV4CUG6"/>
<name>A0AAV4CUG6_9GAST</name>